<comment type="caution">
    <text evidence="1">The sequence shown here is derived from an EMBL/GenBank/DDBJ whole genome shotgun (WGS) entry which is preliminary data.</text>
</comment>
<dbReference type="RefSeq" id="WP_041885134.1">
    <property type="nucleotide sequence ID" value="NZ_CP157278.1"/>
</dbReference>
<evidence type="ECO:0000313" key="1">
    <source>
        <dbReference type="EMBL" id="KIO75431.1"/>
    </source>
</evidence>
<proteinExistence type="predicted"/>
<sequence>MEYTKAYTVKDEHIDVQQIMDGLYYPFYMEYCRHDYIREILGFDFEEEAAKGVFMVLSGYKISFLRSLKKGDNFTVTCTLFTDKAGLPRLHFKQAIMMNGKVMTKAIFTGTCIPASGGRPYLPESITEKITDAPVLNEEV</sequence>
<dbReference type="Pfam" id="PF13279">
    <property type="entry name" value="4HBT_2"/>
    <property type="match status" value="1"/>
</dbReference>
<reference evidence="1 2" key="1">
    <citation type="submission" date="2015-01" db="EMBL/GenBank/DDBJ databases">
        <title>Draft genome sequence of Pedobacter sp. NL19 isolated from sludge of an effluent treatment pond in an abandoned uranium mine.</title>
        <authorList>
            <person name="Santos T."/>
            <person name="Caetano T."/>
            <person name="Covas C."/>
            <person name="Cruz A."/>
            <person name="Mendo S."/>
        </authorList>
    </citation>
    <scope>NUCLEOTIDE SEQUENCE [LARGE SCALE GENOMIC DNA]</scope>
    <source>
        <strain evidence="1 2">NL19</strain>
    </source>
</reference>
<dbReference type="OrthoDB" id="9799036at2"/>
<keyword evidence="2" id="KW-1185">Reference proteome</keyword>
<dbReference type="InterPro" id="IPR029069">
    <property type="entry name" value="HotDog_dom_sf"/>
</dbReference>
<dbReference type="AlphaFoldDB" id="A0A0D0GLZ9"/>
<dbReference type="CDD" id="cd00586">
    <property type="entry name" value="4HBT"/>
    <property type="match status" value="1"/>
</dbReference>
<protein>
    <submittedName>
        <fullName evidence="1">Thioesterase</fullName>
    </submittedName>
</protein>
<dbReference type="Gene3D" id="3.10.129.10">
    <property type="entry name" value="Hotdog Thioesterase"/>
    <property type="match status" value="1"/>
</dbReference>
<name>A0A0D0GLZ9_9SPHI</name>
<accession>A0A0D0GLZ9</accession>
<evidence type="ECO:0000313" key="2">
    <source>
        <dbReference type="Proteomes" id="UP000032049"/>
    </source>
</evidence>
<gene>
    <name evidence="1" type="ORF">TH53_20895</name>
</gene>
<organism evidence="1 2">
    <name type="scientific">Pedobacter lusitanus</name>
    <dbReference type="NCBI Taxonomy" id="1503925"/>
    <lineage>
        <taxon>Bacteria</taxon>
        <taxon>Pseudomonadati</taxon>
        <taxon>Bacteroidota</taxon>
        <taxon>Sphingobacteriia</taxon>
        <taxon>Sphingobacteriales</taxon>
        <taxon>Sphingobacteriaceae</taxon>
        <taxon>Pedobacter</taxon>
    </lineage>
</organism>
<dbReference type="STRING" id="1503925.TH53_20895"/>
<dbReference type="SUPFAM" id="SSF54637">
    <property type="entry name" value="Thioesterase/thiol ester dehydrase-isomerase"/>
    <property type="match status" value="1"/>
</dbReference>
<dbReference type="Proteomes" id="UP000032049">
    <property type="component" value="Unassembled WGS sequence"/>
</dbReference>
<dbReference type="EMBL" id="JXRA01000102">
    <property type="protein sequence ID" value="KIO75431.1"/>
    <property type="molecule type" value="Genomic_DNA"/>
</dbReference>